<reference evidence="3 4" key="1">
    <citation type="submission" date="2017-07" db="EMBL/GenBank/DDBJ databases">
        <title>Genomes of Fischerella (Mastigocladus) sp. strains.</title>
        <authorList>
            <person name="Miller S.R."/>
        </authorList>
    </citation>
    <scope>NUCLEOTIDE SEQUENCE [LARGE SCALE GENOMIC DNA]</scope>
    <source>
        <strain evidence="3 4">CCMEE 5318</strain>
    </source>
</reference>
<dbReference type="CDD" id="cd17535">
    <property type="entry name" value="REC_NarL-like"/>
    <property type="match status" value="1"/>
</dbReference>
<dbReference type="GO" id="GO:0000160">
    <property type="term" value="P:phosphorelay signal transduction system"/>
    <property type="evidence" value="ECO:0007669"/>
    <property type="project" value="InterPro"/>
</dbReference>
<name>A0A2N6LKF0_9CYAN</name>
<dbReference type="InterPro" id="IPR011006">
    <property type="entry name" value="CheY-like_superfamily"/>
</dbReference>
<feature type="non-terminal residue" evidence="3">
    <location>
        <position position="180"/>
    </location>
</feature>
<evidence type="ECO:0000259" key="2">
    <source>
        <dbReference type="PROSITE" id="PS50110"/>
    </source>
</evidence>
<dbReference type="Pfam" id="PF00072">
    <property type="entry name" value="Response_reg"/>
    <property type="match status" value="1"/>
</dbReference>
<dbReference type="InterPro" id="IPR058245">
    <property type="entry name" value="NreC/VraR/RcsB-like_REC"/>
</dbReference>
<dbReference type="EMBL" id="NMQE01000164">
    <property type="protein sequence ID" value="PMB25233.1"/>
    <property type="molecule type" value="Genomic_DNA"/>
</dbReference>
<dbReference type="InterPro" id="IPR051015">
    <property type="entry name" value="EvgA-like"/>
</dbReference>
<dbReference type="SMART" id="SM00448">
    <property type="entry name" value="REC"/>
    <property type="match status" value="1"/>
</dbReference>
<organism evidence="3 4">
    <name type="scientific">Fischerella thermalis CCMEE 5318</name>
    <dbReference type="NCBI Taxonomy" id="2019666"/>
    <lineage>
        <taxon>Bacteria</taxon>
        <taxon>Bacillati</taxon>
        <taxon>Cyanobacteriota</taxon>
        <taxon>Cyanophyceae</taxon>
        <taxon>Nostocales</taxon>
        <taxon>Hapalosiphonaceae</taxon>
        <taxon>Fischerella</taxon>
    </lineage>
</organism>
<protein>
    <submittedName>
        <fullName evidence="3">Regulator</fullName>
    </submittedName>
</protein>
<dbReference type="RefSeq" id="WP_146008646.1">
    <property type="nucleotide sequence ID" value="NZ_NMQE01000164.1"/>
</dbReference>
<evidence type="ECO:0000313" key="3">
    <source>
        <dbReference type="EMBL" id="PMB25233.1"/>
    </source>
</evidence>
<dbReference type="PANTHER" id="PTHR45566:SF1">
    <property type="entry name" value="HTH-TYPE TRANSCRIPTIONAL REGULATOR YHJB-RELATED"/>
    <property type="match status" value="1"/>
</dbReference>
<dbReference type="PANTHER" id="PTHR45566">
    <property type="entry name" value="HTH-TYPE TRANSCRIPTIONAL REGULATOR YHJB-RELATED"/>
    <property type="match status" value="1"/>
</dbReference>
<comment type="caution">
    <text evidence="3">The sequence shown here is derived from an EMBL/GenBank/DDBJ whole genome shotgun (WGS) entry which is preliminary data.</text>
</comment>
<sequence>MSDRPLKLLLVDQDPIFRLGLRVALEEFSNLQVVSEVETNTAALQILAELAQQDLKSINLVILELGNSRSLQSQQIGLQLCRQIKTQYPNLPILLLSSVQDQGLLLAAKSIGIDGYCPKGTPVTELVEIMQEIVAGGSYWYIFNDTIAQTPPPHHPTTPSPYHFFTRLLENLRLSGNAQI</sequence>
<evidence type="ECO:0000256" key="1">
    <source>
        <dbReference type="PROSITE-ProRule" id="PRU00169"/>
    </source>
</evidence>
<dbReference type="AlphaFoldDB" id="A0A2N6LKF0"/>
<comment type="caution">
    <text evidence="1">Lacks conserved residue(s) required for the propagation of feature annotation.</text>
</comment>
<proteinExistence type="predicted"/>
<feature type="domain" description="Response regulatory" evidence="2">
    <location>
        <begin position="7"/>
        <end position="134"/>
    </location>
</feature>
<dbReference type="SUPFAM" id="SSF52172">
    <property type="entry name" value="CheY-like"/>
    <property type="match status" value="1"/>
</dbReference>
<dbReference type="Proteomes" id="UP000235081">
    <property type="component" value="Unassembled WGS sequence"/>
</dbReference>
<gene>
    <name evidence="3" type="ORF">CEN46_06080</name>
</gene>
<accession>A0A2N6LKF0</accession>
<dbReference type="PROSITE" id="PS50110">
    <property type="entry name" value="RESPONSE_REGULATORY"/>
    <property type="match status" value="1"/>
</dbReference>
<dbReference type="InterPro" id="IPR001789">
    <property type="entry name" value="Sig_transdc_resp-reg_receiver"/>
</dbReference>
<evidence type="ECO:0000313" key="4">
    <source>
        <dbReference type="Proteomes" id="UP000235081"/>
    </source>
</evidence>
<dbReference type="Gene3D" id="3.40.50.2300">
    <property type="match status" value="1"/>
</dbReference>